<dbReference type="PANTHER" id="PTHR46411">
    <property type="entry name" value="FAMILY ATPASE, PUTATIVE-RELATED"/>
    <property type="match status" value="1"/>
</dbReference>
<dbReference type="InterPro" id="IPR003593">
    <property type="entry name" value="AAA+_ATPase"/>
</dbReference>
<dbReference type="GO" id="GO:0016787">
    <property type="term" value="F:hydrolase activity"/>
    <property type="evidence" value="ECO:0007669"/>
    <property type="project" value="UniProtKB-KW"/>
</dbReference>
<dbReference type="Pfam" id="PF23232">
    <property type="entry name" value="AAA_lid_13"/>
    <property type="match status" value="1"/>
</dbReference>
<evidence type="ECO:0000256" key="1">
    <source>
        <dbReference type="SAM" id="MobiDB-lite"/>
    </source>
</evidence>
<dbReference type="SUPFAM" id="SSF52540">
    <property type="entry name" value="P-loop containing nucleoside triphosphate hydrolases"/>
    <property type="match status" value="1"/>
</dbReference>
<dbReference type="InterPro" id="IPR003959">
    <property type="entry name" value="ATPase_AAA_core"/>
</dbReference>
<proteinExistence type="predicted"/>
<keyword evidence="3" id="KW-0378">Hydrolase</keyword>
<dbReference type="EMBL" id="JBFTWV010000231">
    <property type="protein sequence ID" value="KAL2783506.1"/>
    <property type="molecule type" value="Genomic_DNA"/>
</dbReference>
<name>A0ABR4FJS7_9EURO</name>
<feature type="region of interest" description="Disordered" evidence="1">
    <location>
        <begin position="366"/>
        <end position="389"/>
    </location>
</feature>
<feature type="domain" description="AAA+ ATPase" evidence="2">
    <location>
        <begin position="464"/>
        <end position="591"/>
    </location>
</feature>
<dbReference type="Pfam" id="PF00004">
    <property type="entry name" value="AAA"/>
    <property type="match status" value="1"/>
</dbReference>
<sequence length="692" mass="80221">MNSESVLHCGELIDRIKAQEEENAMLKSWIDPDMIHQGRPFCQVVHRFKSEDKIFFRPPAWIREDDNNYYLGGSSLSMRTSHFLQQSNNLAFVVFKTYLREVVDGPVKAISREPEAPPLPKPVSELVLFASNEMKRAMQAYLENQCNFNNLCPEFDLTKEIFSPYLFWYCFRSSYDPVIQLLSCSQRGLIELFANWVEANYGAEYEHTNRQIGRCVISCQSMKYLIRPGDPLVSQGRGLPQDYQAISWASVEPTVKSSLPRREDEFDKTWKVSAWSYEFDGSFHHKPVTLEIKLDVKSPEEEVALNPLEYTNPEVHQKLKRRGRTYWAYRKRKFISYRGGDDIDSLHNGSERFMIDYSTYRQLHPEVKPPFTTGRTEISPERMDDDEPPKAPEIFFFPSRIVGFNLRRKKWVNLDVDLIKDVEWNKKAFDNLVIDDKTKELVQALITNRLESEQGTDMIDDKGNGLTILLHGGPGTGKTFTAESVAEHAEKPLYRVTCGDIGTQPENVEHYLESALHLGKIWDCVVLLDEADVFLQERTLADLQRNALVTVSLRVLEYYDGILTLTSNRVGTFDEAFKSHIQISLHYPNLNRSQRRKIWRNLINRLSRLENPNIDFEDIDRYIDDLADHEMNGREIRNAITTSRQLAKFKNKSMSHAELQHVLEVSKRFDKYLSSLKEGFTDDDIARDAGIR</sequence>
<dbReference type="SMART" id="SM00382">
    <property type="entry name" value="AAA"/>
    <property type="match status" value="1"/>
</dbReference>
<dbReference type="InterPro" id="IPR027417">
    <property type="entry name" value="P-loop_NTPase"/>
</dbReference>
<dbReference type="InterPro" id="IPR056599">
    <property type="entry name" value="AAA_lid_fung"/>
</dbReference>
<evidence type="ECO:0000313" key="4">
    <source>
        <dbReference type="Proteomes" id="UP001610563"/>
    </source>
</evidence>
<keyword evidence="4" id="KW-1185">Reference proteome</keyword>
<reference evidence="3 4" key="1">
    <citation type="submission" date="2024-07" db="EMBL/GenBank/DDBJ databases">
        <title>Section-level genome sequencing and comparative genomics of Aspergillus sections Usti and Cavernicolus.</title>
        <authorList>
            <consortium name="Lawrence Berkeley National Laboratory"/>
            <person name="Nybo J.L."/>
            <person name="Vesth T.C."/>
            <person name="Theobald S."/>
            <person name="Frisvad J.C."/>
            <person name="Larsen T.O."/>
            <person name="Kjaerboelling I."/>
            <person name="Rothschild-Mancinelli K."/>
            <person name="Lyhne E.K."/>
            <person name="Kogle M.E."/>
            <person name="Barry K."/>
            <person name="Clum A."/>
            <person name="Na H."/>
            <person name="Ledsgaard L."/>
            <person name="Lin J."/>
            <person name="Lipzen A."/>
            <person name="Kuo A."/>
            <person name="Riley R."/>
            <person name="Mondo S."/>
            <person name="Labutti K."/>
            <person name="Haridas S."/>
            <person name="Pangalinan J."/>
            <person name="Salamov A.A."/>
            <person name="Simmons B.A."/>
            <person name="Magnuson J.K."/>
            <person name="Chen J."/>
            <person name="Drula E."/>
            <person name="Henrissat B."/>
            <person name="Wiebenga A."/>
            <person name="Lubbers R.J."/>
            <person name="Gomes A.C."/>
            <person name="Makela M.R."/>
            <person name="Stajich J."/>
            <person name="Grigoriev I.V."/>
            <person name="Mortensen U.H."/>
            <person name="De Vries R.P."/>
            <person name="Baker S.E."/>
            <person name="Andersen M.R."/>
        </authorList>
    </citation>
    <scope>NUCLEOTIDE SEQUENCE [LARGE SCALE GENOMIC DNA]</scope>
    <source>
        <strain evidence="3 4">CBS 209.92</strain>
    </source>
</reference>
<dbReference type="PANTHER" id="PTHR46411:SF2">
    <property type="entry name" value="AAA+ ATPASE DOMAIN-CONTAINING PROTEIN"/>
    <property type="match status" value="1"/>
</dbReference>
<gene>
    <name evidence="3" type="ORF">BJX66DRAFT_330593</name>
</gene>
<organism evidence="3 4">
    <name type="scientific">Aspergillus keveii</name>
    <dbReference type="NCBI Taxonomy" id="714993"/>
    <lineage>
        <taxon>Eukaryota</taxon>
        <taxon>Fungi</taxon>
        <taxon>Dikarya</taxon>
        <taxon>Ascomycota</taxon>
        <taxon>Pezizomycotina</taxon>
        <taxon>Eurotiomycetes</taxon>
        <taxon>Eurotiomycetidae</taxon>
        <taxon>Eurotiales</taxon>
        <taxon>Aspergillaceae</taxon>
        <taxon>Aspergillus</taxon>
        <taxon>Aspergillus subgen. Nidulantes</taxon>
    </lineage>
</organism>
<dbReference type="Gene3D" id="3.40.50.300">
    <property type="entry name" value="P-loop containing nucleotide triphosphate hydrolases"/>
    <property type="match status" value="1"/>
</dbReference>
<comment type="caution">
    <text evidence="3">The sequence shown here is derived from an EMBL/GenBank/DDBJ whole genome shotgun (WGS) entry which is preliminary data.</text>
</comment>
<evidence type="ECO:0000313" key="3">
    <source>
        <dbReference type="EMBL" id="KAL2783506.1"/>
    </source>
</evidence>
<dbReference type="Proteomes" id="UP001610563">
    <property type="component" value="Unassembled WGS sequence"/>
</dbReference>
<evidence type="ECO:0000259" key="2">
    <source>
        <dbReference type="SMART" id="SM00382"/>
    </source>
</evidence>
<accession>A0ABR4FJS7</accession>
<protein>
    <submittedName>
        <fullName evidence="3">P-loop containing nucleoside triphosphate hydrolase protein</fullName>
    </submittedName>
</protein>